<feature type="transmembrane region" description="Helical" evidence="6">
    <location>
        <begin position="86"/>
        <end position="104"/>
    </location>
</feature>
<name>A0ABN2YWZ2_9ACTN</name>
<evidence type="ECO:0000256" key="5">
    <source>
        <dbReference type="SAM" id="MobiDB-lite"/>
    </source>
</evidence>
<reference evidence="8 9" key="1">
    <citation type="journal article" date="2019" name="Int. J. Syst. Evol. Microbiol.">
        <title>The Global Catalogue of Microorganisms (GCM) 10K type strain sequencing project: providing services to taxonomists for standard genome sequencing and annotation.</title>
        <authorList>
            <consortium name="The Broad Institute Genomics Platform"/>
            <consortium name="The Broad Institute Genome Sequencing Center for Infectious Disease"/>
            <person name="Wu L."/>
            <person name="Ma J."/>
        </authorList>
    </citation>
    <scope>NUCLEOTIDE SEQUENCE [LARGE SCALE GENOMIC DNA]</scope>
    <source>
        <strain evidence="8 9">JCM 16021</strain>
    </source>
</reference>
<comment type="caution">
    <text evidence="8">The sequence shown here is derived from an EMBL/GenBank/DDBJ whole genome shotgun (WGS) entry which is preliminary data.</text>
</comment>
<evidence type="ECO:0000256" key="4">
    <source>
        <dbReference type="ARBA" id="ARBA00023136"/>
    </source>
</evidence>
<keyword evidence="2 6" id="KW-0812">Transmembrane</keyword>
<keyword evidence="9" id="KW-1185">Reference proteome</keyword>
<feature type="region of interest" description="Disordered" evidence="5">
    <location>
        <begin position="1"/>
        <end position="58"/>
    </location>
</feature>
<evidence type="ECO:0000259" key="7">
    <source>
        <dbReference type="Pfam" id="PF05154"/>
    </source>
</evidence>
<evidence type="ECO:0000313" key="9">
    <source>
        <dbReference type="Proteomes" id="UP001500575"/>
    </source>
</evidence>
<evidence type="ECO:0000256" key="6">
    <source>
        <dbReference type="SAM" id="Phobius"/>
    </source>
</evidence>
<evidence type="ECO:0000313" key="8">
    <source>
        <dbReference type="EMBL" id="GAA2133360.1"/>
    </source>
</evidence>
<gene>
    <name evidence="8" type="ORF">GCM10009843_38640</name>
</gene>
<organism evidence="8 9">
    <name type="scientific">Nocardioides bigeumensis</name>
    <dbReference type="NCBI Taxonomy" id="433657"/>
    <lineage>
        <taxon>Bacteria</taxon>
        <taxon>Bacillati</taxon>
        <taxon>Actinomycetota</taxon>
        <taxon>Actinomycetes</taxon>
        <taxon>Propionibacteriales</taxon>
        <taxon>Nocardioidaceae</taxon>
        <taxon>Nocardioides</taxon>
    </lineage>
</organism>
<dbReference type="Proteomes" id="UP001500575">
    <property type="component" value="Unassembled WGS sequence"/>
</dbReference>
<keyword evidence="4 6" id="KW-0472">Membrane</keyword>
<feature type="compositionally biased region" description="Low complexity" evidence="5">
    <location>
        <begin position="19"/>
        <end position="50"/>
    </location>
</feature>
<feature type="transmembrane region" description="Helical" evidence="6">
    <location>
        <begin position="111"/>
        <end position="130"/>
    </location>
</feature>
<sequence>MTTPGEPTDPYGPPPEGQPPYGQAPYGQPPYGQAPYGQAPFGQAPHGQPAYGPPPGGYPAPWIPDAMAPYGRHPVTGAPYSDKSKVVAGVLQLVLPFGVGRFYMGDTRTGILQLVVAVLTCGIGGLWSFIDGILILTGNPVDAYQRPLRG</sequence>
<dbReference type="RefSeq" id="WP_344305493.1">
    <property type="nucleotide sequence ID" value="NZ_BAAAQQ010000014.1"/>
</dbReference>
<protein>
    <recommendedName>
        <fullName evidence="7">TM2 domain-containing protein</fullName>
    </recommendedName>
</protein>
<proteinExistence type="predicted"/>
<comment type="subcellular location">
    <subcellularLocation>
        <location evidence="1">Membrane</location>
        <topology evidence="1">Multi-pass membrane protein</topology>
    </subcellularLocation>
</comment>
<feature type="domain" description="TM2" evidence="7">
    <location>
        <begin position="82"/>
        <end position="133"/>
    </location>
</feature>
<dbReference type="Pfam" id="PF05154">
    <property type="entry name" value="TM2"/>
    <property type="match status" value="1"/>
</dbReference>
<evidence type="ECO:0000256" key="1">
    <source>
        <dbReference type="ARBA" id="ARBA00004141"/>
    </source>
</evidence>
<keyword evidence="3 6" id="KW-1133">Transmembrane helix</keyword>
<accession>A0ABN2YWZ2</accession>
<evidence type="ECO:0000256" key="2">
    <source>
        <dbReference type="ARBA" id="ARBA00022692"/>
    </source>
</evidence>
<dbReference type="EMBL" id="BAAAQQ010000014">
    <property type="protein sequence ID" value="GAA2133360.1"/>
    <property type="molecule type" value="Genomic_DNA"/>
</dbReference>
<evidence type="ECO:0000256" key="3">
    <source>
        <dbReference type="ARBA" id="ARBA00022989"/>
    </source>
</evidence>
<dbReference type="InterPro" id="IPR007829">
    <property type="entry name" value="TM2"/>
</dbReference>